<organism evidence="5 6">
    <name type="scientific">Xanthomonas campestris pv. glycines</name>
    <dbReference type="NCBI Taxonomy" id="473421"/>
    <lineage>
        <taxon>Bacteria</taxon>
        <taxon>Pseudomonadati</taxon>
        <taxon>Pseudomonadota</taxon>
        <taxon>Gammaproteobacteria</taxon>
        <taxon>Lysobacterales</taxon>
        <taxon>Lysobacteraceae</taxon>
        <taxon>Xanthomonas</taxon>
    </lineage>
</organism>
<keyword evidence="3" id="KW-0804">Transcription</keyword>
<evidence type="ECO:0000313" key="6">
    <source>
        <dbReference type="Proteomes" id="UP000175852"/>
    </source>
</evidence>
<dbReference type="GO" id="GO:0000976">
    <property type="term" value="F:transcription cis-regulatory region binding"/>
    <property type="evidence" value="ECO:0007669"/>
    <property type="project" value="TreeGrafter"/>
</dbReference>
<evidence type="ECO:0000259" key="4">
    <source>
        <dbReference type="Pfam" id="PF13377"/>
    </source>
</evidence>
<evidence type="ECO:0000256" key="2">
    <source>
        <dbReference type="ARBA" id="ARBA00023125"/>
    </source>
</evidence>
<gene>
    <name evidence="5" type="ORF">BIY41_16950</name>
</gene>
<proteinExistence type="predicted"/>
<evidence type="ECO:0000256" key="3">
    <source>
        <dbReference type="ARBA" id="ARBA00023163"/>
    </source>
</evidence>
<dbReference type="Pfam" id="PF13377">
    <property type="entry name" value="Peripla_BP_3"/>
    <property type="match status" value="1"/>
</dbReference>
<dbReference type="PANTHER" id="PTHR30146:SF153">
    <property type="entry name" value="LACTOSE OPERON REPRESSOR"/>
    <property type="match status" value="1"/>
</dbReference>
<dbReference type="SUPFAM" id="SSF53822">
    <property type="entry name" value="Periplasmic binding protein-like I"/>
    <property type="match status" value="1"/>
</dbReference>
<dbReference type="Proteomes" id="UP000175852">
    <property type="component" value="Unassembled WGS sequence"/>
</dbReference>
<dbReference type="EMBL" id="MKCQ01000010">
    <property type="protein sequence ID" value="OEY89502.1"/>
    <property type="molecule type" value="Genomic_DNA"/>
</dbReference>
<dbReference type="Gene3D" id="3.40.50.2300">
    <property type="match status" value="1"/>
</dbReference>
<dbReference type="AlphaFoldDB" id="A0AAX0HYJ0"/>
<evidence type="ECO:0000313" key="5">
    <source>
        <dbReference type="EMBL" id="OEY89502.1"/>
    </source>
</evidence>
<protein>
    <recommendedName>
        <fullName evidence="4">Transcriptional regulator LacI/GalR-like sensor domain-containing protein</fullName>
    </recommendedName>
</protein>
<keyword evidence="2" id="KW-0238">DNA-binding</keyword>
<reference evidence="5 6" key="1">
    <citation type="submission" date="2016-09" db="EMBL/GenBank/DDBJ databases">
        <authorList>
            <person name="Wen S.-F."/>
            <person name="Lo A.-C."/>
            <person name="Lin C.-J."/>
            <person name="Tseng T.-T."/>
        </authorList>
    </citation>
    <scope>NUCLEOTIDE SEQUENCE [LARGE SCALE GENOMIC DNA]</scope>
    <source>
        <strain evidence="5 6">12609</strain>
    </source>
</reference>
<dbReference type="GO" id="GO:0003700">
    <property type="term" value="F:DNA-binding transcription factor activity"/>
    <property type="evidence" value="ECO:0007669"/>
    <property type="project" value="TreeGrafter"/>
</dbReference>
<comment type="caution">
    <text evidence="5">The sequence shown here is derived from an EMBL/GenBank/DDBJ whole genome shotgun (WGS) entry which is preliminary data.</text>
</comment>
<accession>A0AAX0HYJ0</accession>
<dbReference type="PANTHER" id="PTHR30146">
    <property type="entry name" value="LACI-RELATED TRANSCRIPTIONAL REPRESSOR"/>
    <property type="match status" value="1"/>
</dbReference>
<name>A0AAX0HYJ0_XANCG</name>
<keyword evidence="1" id="KW-0805">Transcription regulation</keyword>
<dbReference type="InterPro" id="IPR028082">
    <property type="entry name" value="Peripla_BP_I"/>
</dbReference>
<dbReference type="InterPro" id="IPR046335">
    <property type="entry name" value="LacI/GalR-like_sensor"/>
</dbReference>
<feature type="domain" description="Transcriptional regulator LacI/GalR-like sensor" evidence="4">
    <location>
        <begin position="25"/>
        <end position="131"/>
    </location>
</feature>
<evidence type="ECO:0000256" key="1">
    <source>
        <dbReference type="ARBA" id="ARBA00023015"/>
    </source>
</evidence>
<sequence length="137" mass="14607">MHSLSRLTMILCRQAWDLRQITIASACSPAHNSRPPTAIFCSNDDMAAAAVAVAHGLGLRVSEDVSVAGFDDTPVATTIWPELTTVHQPVAAMGRAEVSLLADAIRQRRKGESMTGVHQVMKYTVVKRGSTAAPPQG</sequence>